<dbReference type="Pfam" id="PF03793">
    <property type="entry name" value="PASTA"/>
    <property type="match status" value="1"/>
</dbReference>
<dbReference type="GO" id="GO:0005886">
    <property type="term" value="C:plasma membrane"/>
    <property type="evidence" value="ECO:0007669"/>
    <property type="project" value="TreeGrafter"/>
</dbReference>
<dbReference type="PANTHER" id="PTHR30627:SF1">
    <property type="entry name" value="PEPTIDOGLYCAN D,D-TRANSPEPTIDASE FTSI"/>
    <property type="match status" value="1"/>
</dbReference>
<dbReference type="SUPFAM" id="SSF56519">
    <property type="entry name" value="Penicillin binding protein dimerisation domain"/>
    <property type="match status" value="1"/>
</dbReference>
<dbReference type="SUPFAM" id="SSF54184">
    <property type="entry name" value="Penicillin-binding protein 2x (pbp-2x), c-terminal domain"/>
    <property type="match status" value="1"/>
</dbReference>
<sequence>MSPLVRMRKRIAFLFLCVSAFLVVLIVRLAFVQLGQGAELTKKADESHFRGVPVAPKRGNIEDCNGNILAMSVSSETVYAIPAEIRQSGRTAEIAQKLAQILNKPLADITRLITKRAALVYVQKRVDSQAAAAVRAANFPGVGVTEDSRRYYPNGSLAAHIIGFTGIDNQGLEGIELTRDKALKGTPGSVQVEFGANGVELPQADRLYFPPKQGDTVRLTIDKNIQAFADRELQKLMAGQGANMNGQAPKNASILVMDPNTGALLALAMTPTFDPNHYQDYDPSARRNIAVQNGYEPGSTFKIITLAAALQEKKITPEGHFFDPGYYSVLGKNVRCWKAGGHGDETWVQVAENSCNPGFVEMGQRLGINEFYKYLQAFGFGQKTGIEMSGEAPGILANKKKATALDLATMSIGQTNNVTAIQLLTAVSAVANGGLLLKPQLVKEIDSPSGQVLVPFQRQVVRRVISESTSKLEREILEAVVTNGTGRRAFLPGYRVAGKTGTAQKVVNGAYVQGEYVASFVGFAPADHPRLAVLAVVDGVPFFGGAVAAPVVQSVMLDSLKYLGIKPSPDAPMTPSKPMPGLEFPPVKKAASVPSVLGLSLAEAQKTLTQAGFQVDVKGQGPNVVDQIPHGDASVEAGSTVLIDLGQEAGVPSLGRWWADEDEDVAAIRSLGARVPLTAARVPGS</sequence>
<dbReference type="Pfam" id="PF03717">
    <property type="entry name" value="PBP_dimer"/>
    <property type="match status" value="1"/>
</dbReference>
<dbReference type="InterPro" id="IPR050515">
    <property type="entry name" value="Beta-lactam/transpept"/>
</dbReference>
<dbReference type="PANTHER" id="PTHR30627">
    <property type="entry name" value="PEPTIDOGLYCAN D,D-TRANSPEPTIDASE"/>
    <property type="match status" value="1"/>
</dbReference>
<evidence type="ECO:0000256" key="3">
    <source>
        <dbReference type="ARBA" id="ARBA00023136"/>
    </source>
</evidence>
<dbReference type="EMBL" id="LR746496">
    <property type="protein sequence ID" value="CAA7602894.1"/>
    <property type="molecule type" value="Genomic_DNA"/>
</dbReference>
<dbReference type="SMART" id="SM00740">
    <property type="entry name" value="PASTA"/>
    <property type="match status" value="1"/>
</dbReference>
<dbReference type="GO" id="GO:0071555">
    <property type="term" value="P:cell wall organization"/>
    <property type="evidence" value="ECO:0007669"/>
    <property type="project" value="TreeGrafter"/>
</dbReference>
<evidence type="ECO:0000313" key="6">
    <source>
        <dbReference type="EMBL" id="CEJ05775.1"/>
    </source>
</evidence>
<dbReference type="AlphaFoldDB" id="A0A8S0WQV9"/>
<organism evidence="5">
    <name type="scientific">Acididesulfobacillus acetoxydans</name>
    <dbReference type="NCBI Taxonomy" id="1561005"/>
    <lineage>
        <taxon>Bacteria</taxon>
        <taxon>Bacillati</taxon>
        <taxon>Bacillota</taxon>
        <taxon>Clostridia</taxon>
        <taxon>Eubacteriales</taxon>
        <taxon>Peptococcaceae</taxon>
        <taxon>Acididesulfobacillus</taxon>
    </lineage>
</organism>
<evidence type="ECO:0000259" key="4">
    <source>
        <dbReference type="PROSITE" id="PS51178"/>
    </source>
</evidence>
<dbReference type="InterPro" id="IPR001460">
    <property type="entry name" value="PCN-bd_Tpept"/>
</dbReference>
<dbReference type="EMBL" id="CDGJ01000003">
    <property type="protein sequence ID" value="CEJ05775.1"/>
    <property type="molecule type" value="Genomic_DNA"/>
</dbReference>
<keyword evidence="7" id="KW-1185">Reference proteome</keyword>
<dbReference type="Gene3D" id="3.30.10.20">
    <property type="match status" value="1"/>
</dbReference>
<dbReference type="SUPFAM" id="SSF56601">
    <property type="entry name" value="beta-lactamase/transpeptidase-like"/>
    <property type="match status" value="1"/>
</dbReference>
<dbReference type="InterPro" id="IPR036138">
    <property type="entry name" value="PBP_dimer_sf"/>
</dbReference>
<evidence type="ECO:0000313" key="5">
    <source>
        <dbReference type="EMBL" id="CAA7602894.1"/>
    </source>
</evidence>
<dbReference type="CDD" id="cd06576">
    <property type="entry name" value="PASTA_Pbp2x-like_1"/>
    <property type="match status" value="1"/>
</dbReference>
<dbReference type="InterPro" id="IPR005543">
    <property type="entry name" value="PASTA_dom"/>
</dbReference>
<dbReference type="KEGG" id="aacx:DEACI_3717"/>
<feature type="domain" description="PASTA" evidence="4">
    <location>
        <begin position="589"/>
        <end position="647"/>
    </location>
</feature>
<dbReference type="Gene3D" id="3.40.710.10">
    <property type="entry name" value="DD-peptidase/beta-lactamase superfamily"/>
    <property type="match status" value="1"/>
</dbReference>
<keyword evidence="3" id="KW-0472">Membrane</keyword>
<proteinExistence type="inferred from homology"/>
<dbReference type="PROSITE" id="PS51178">
    <property type="entry name" value="PASTA"/>
    <property type="match status" value="1"/>
</dbReference>
<dbReference type="InterPro" id="IPR005311">
    <property type="entry name" value="PBP_dimer"/>
</dbReference>
<accession>A0A8S0WQV9</accession>
<name>A0A8S0WQV9_9FIRM</name>
<evidence type="ECO:0000256" key="1">
    <source>
        <dbReference type="ARBA" id="ARBA00004370"/>
    </source>
</evidence>
<comment type="subcellular location">
    <subcellularLocation>
        <location evidence="1">Membrane</location>
    </subcellularLocation>
</comment>
<dbReference type="GO" id="GO:0008658">
    <property type="term" value="F:penicillin binding"/>
    <property type="evidence" value="ECO:0007669"/>
    <property type="project" value="InterPro"/>
</dbReference>
<dbReference type="Pfam" id="PF00905">
    <property type="entry name" value="Transpeptidase"/>
    <property type="match status" value="1"/>
</dbReference>
<comment type="similarity">
    <text evidence="2">Belongs to the transpeptidase family.</text>
</comment>
<dbReference type="Proteomes" id="UP000836597">
    <property type="component" value="Chromosome"/>
</dbReference>
<dbReference type="Gene3D" id="3.90.1310.10">
    <property type="entry name" value="Penicillin-binding protein 2a (Domain 2)"/>
    <property type="match status" value="1"/>
</dbReference>
<dbReference type="Proteomes" id="UP001071230">
    <property type="component" value="Unassembled WGS sequence"/>
</dbReference>
<dbReference type="InterPro" id="IPR012338">
    <property type="entry name" value="Beta-lactam/transpept-like"/>
</dbReference>
<evidence type="ECO:0000256" key="2">
    <source>
        <dbReference type="ARBA" id="ARBA00007171"/>
    </source>
</evidence>
<protein>
    <submittedName>
        <fullName evidence="5">Penicillin binding protein transpeptidase domain</fullName>
    </submittedName>
    <submittedName>
        <fullName evidence="6">Stage V sporulation protein D</fullName>
    </submittedName>
</protein>
<reference evidence="5" key="2">
    <citation type="submission" date="2020-01" db="EMBL/GenBank/DDBJ databases">
        <authorList>
            <person name="Hornung B."/>
        </authorList>
    </citation>
    <scope>NUCLEOTIDE SEQUENCE</scope>
    <source>
        <strain evidence="5">PacBioINE</strain>
    </source>
</reference>
<reference evidence="6" key="1">
    <citation type="submission" date="2014-11" db="EMBL/GenBank/DDBJ databases">
        <authorList>
            <person name="Hornung B.V."/>
        </authorList>
    </citation>
    <scope>NUCLEOTIDE SEQUENCE</scope>
    <source>
        <strain evidence="6">INE</strain>
    </source>
</reference>
<gene>
    <name evidence="6" type="ORF">DEACI_0195</name>
    <name evidence="5" type="ORF">DEACI_3717</name>
</gene>
<dbReference type="RefSeq" id="WP_240986194.1">
    <property type="nucleotide sequence ID" value="NZ_CDGJ01000003.1"/>
</dbReference>
<evidence type="ECO:0000313" key="7">
    <source>
        <dbReference type="Proteomes" id="UP001071230"/>
    </source>
</evidence>